<dbReference type="AlphaFoldDB" id="A0A835IBR7"/>
<feature type="compositionally biased region" description="Basic residues" evidence="1">
    <location>
        <begin position="67"/>
        <end position="80"/>
    </location>
</feature>
<keyword evidence="3" id="KW-1185">Reference proteome</keyword>
<proteinExistence type="predicted"/>
<accession>A0A835IBR7</accession>
<dbReference type="EMBL" id="JADFTS010000003">
    <property type="protein sequence ID" value="KAF9614601.1"/>
    <property type="molecule type" value="Genomic_DNA"/>
</dbReference>
<evidence type="ECO:0000313" key="2">
    <source>
        <dbReference type="EMBL" id="KAF9614601.1"/>
    </source>
</evidence>
<sequence length="189" mass="21375">MLHEDDWLEVHPNEFVFPPIRQRQPGRPRVNRRRGEDEIVNTTRCSRCGIFGHNVRSCQNEEAGTVRARRRGRRSGRPRTRPISNTLHRPINPETEDLSSVMGRDNTRERTPSGRARRGWRRGSRSGRARGGRGGIPQHTTEMSFCESQPPPSLSQSQPTPPPSSSRGRRGGRASRACRARGVRGPWSS</sequence>
<name>A0A835IBR7_9MAGN</name>
<feature type="compositionally biased region" description="Basic residues" evidence="1">
    <location>
        <begin position="115"/>
        <end position="131"/>
    </location>
</feature>
<protein>
    <recommendedName>
        <fullName evidence="4">CCHC-type domain-containing protein</fullName>
    </recommendedName>
</protein>
<feature type="compositionally biased region" description="Polar residues" evidence="1">
    <location>
        <begin position="138"/>
        <end position="147"/>
    </location>
</feature>
<dbReference type="Proteomes" id="UP000631114">
    <property type="component" value="Unassembled WGS sequence"/>
</dbReference>
<feature type="region of interest" description="Disordered" evidence="1">
    <location>
        <begin position="61"/>
        <end position="189"/>
    </location>
</feature>
<feature type="compositionally biased region" description="Basic residues" evidence="1">
    <location>
        <begin position="167"/>
        <end position="182"/>
    </location>
</feature>
<organism evidence="2 3">
    <name type="scientific">Coptis chinensis</name>
    <dbReference type="NCBI Taxonomy" id="261450"/>
    <lineage>
        <taxon>Eukaryota</taxon>
        <taxon>Viridiplantae</taxon>
        <taxon>Streptophyta</taxon>
        <taxon>Embryophyta</taxon>
        <taxon>Tracheophyta</taxon>
        <taxon>Spermatophyta</taxon>
        <taxon>Magnoliopsida</taxon>
        <taxon>Ranunculales</taxon>
        <taxon>Ranunculaceae</taxon>
        <taxon>Coptidoideae</taxon>
        <taxon>Coptis</taxon>
    </lineage>
</organism>
<feature type="compositionally biased region" description="Pro residues" evidence="1">
    <location>
        <begin position="149"/>
        <end position="164"/>
    </location>
</feature>
<comment type="caution">
    <text evidence="2">The sequence shown here is derived from an EMBL/GenBank/DDBJ whole genome shotgun (WGS) entry which is preliminary data.</text>
</comment>
<gene>
    <name evidence="2" type="ORF">IFM89_019578</name>
</gene>
<evidence type="ECO:0000256" key="1">
    <source>
        <dbReference type="SAM" id="MobiDB-lite"/>
    </source>
</evidence>
<reference evidence="2 3" key="1">
    <citation type="submission" date="2020-10" db="EMBL/GenBank/DDBJ databases">
        <title>The Coptis chinensis genome and diversification of protoberbering-type alkaloids.</title>
        <authorList>
            <person name="Wang B."/>
            <person name="Shu S."/>
            <person name="Song C."/>
            <person name="Liu Y."/>
        </authorList>
    </citation>
    <scope>NUCLEOTIDE SEQUENCE [LARGE SCALE GENOMIC DNA]</scope>
    <source>
        <strain evidence="2">HL-2020</strain>
        <tissue evidence="2">Leaf</tissue>
    </source>
</reference>
<evidence type="ECO:0000313" key="3">
    <source>
        <dbReference type="Proteomes" id="UP000631114"/>
    </source>
</evidence>
<evidence type="ECO:0008006" key="4">
    <source>
        <dbReference type="Google" id="ProtNLM"/>
    </source>
</evidence>